<dbReference type="AlphaFoldDB" id="A0A1E7DRN1"/>
<evidence type="ECO:0000313" key="2">
    <source>
        <dbReference type="Proteomes" id="UP000095658"/>
    </source>
</evidence>
<dbReference type="EMBL" id="MAMP01000020">
    <property type="protein sequence ID" value="OES45358.1"/>
    <property type="molecule type" value="Genomic_DNA"/>
</dbReference>
<name>A0A1E7DRN1_9BACI</name>
<organism evidence="1 2">
    <name type="scientific">Domibacillus iocasae</name>
    <dbReference type="NCBI Taxonomy" id="1714016"/>
    <lineage>
        <taxon>Bacteria</taxon>
        <taxon>Bacillati</taxon>
        <taxon>Bacillota</taxon>
        <taxon>Bacilli</taxon>
        <taxon>Bacillales</taxon>
        <taxon>Bacillaceae</taxon>
        <taxon>Domibacillus</taxon>
    </lineage>
</organism>
<dbReference type="OrthoDB" id="2972351at2"/>
<sequence length="80" mass="9851">MTEEEMENIFGVYGHGKMFEKLKYPLYISGELDGEDPDTLESFFYWYDFEQGIPLFFDEFRYHFRIFKMVYDRDILPSIY</sequence>
<evidence type="ECO:0000313" key="1">
    <source>
        <dbReference type="EMBL" id="OES45358.1"/>
    </source>
</evidence>
<gene>
    <name evidence="1" type="ORF">BA724_04975</name>
</gene>
<dbReference type="RefSeq" id="WP_069938239.1">
    <property type="nucleotide sequence ID" value="NZ_MAMP01000020.1"/>
</dbReference>
<reference evidence="1 2" key="1">
    <citation type="submission" date="2016-06" db="EMBL/GenBank/DDBJ databases">
        <title>Domibacillus iocasae genome sequencing.</title>
        <authorList>
            <person name="Verma A."/>
            <person name="Pal Y."/>
            <person name="Ojha A.K."/>
            <person name="Krishnamurthi S."/>
        </authorList>
    </citation>
    <scope>NUCLEOTIDE SEQUENCE [LARGE SCALE GENOMIC DNA]</scope>
    <source>
        <strain evidence="1 2">DSM 29979</strain>
    </source>
</reference>
<protein>
    <submittedName>
        <fullName evidence="1">Uncharacterized protein</fullName>
    </submittedName>
</protein>
<proteinExistence type="predicted"/>
<comment type="caution">
    <text evidence="1">The sequence shown here is derived from an EMBL/GenBank/DDBJ whole genome shotgun (WGS) entry which is preliminary data.</text>
</comment>
<keyword evidence="2" id="KW-1185">Reference proteome</keyword>
<dbReference type="Proteomes" id="UP000095658">
    <property type="component" value="Unassembled WGS sequence"/>
</dbReference>
<accession>A0A1E7DRN1</accession>